<evidence type="ECO:0000256" key="1">
    <source>
        <dbReference type="SAM" id="MobiDB-lite"/>
    </source>
</evidence>
<gene>
    <name evidence="2" type="ORF">LTR77_010494</name>
</gene>
<evidence type="ECO:0000313" key="2">
    <source>
        <dbReference type="EMBL" id="KAK5163820.1"/>
    </source>
</evidence>
<feature type="region of interest" description="Disordered" evidence="1">
    <location>
        <begin position="1"/>
        <end position="73"/>
    </location>
</feature>
<name>A0AAV9NVK7_9PEZI</name>
<accession>A0AAV9NVK7</accession>
<proteinExistence type="predicted"/>
<dbReference type="GeneID" id="89931821"/>
<feature type="compositionally biased region" description="Low complexity" evidence="1">
    <location>
        <begin position="15"/>
        <end position="26"/>
    </location>
</feature>
<dbReference type="Proteomes" id="UP001337655">
    <property type="component" value="Unassembled WGS sequence"/>
</dbReference>
<comment type="caution">
    <text evidence="2">The sequence shown here is derived from an EMBL/GenBank/DDBJ whole genome shotgun (WGS) entry which is preliminary data.</text>
</comment>
<feature type="compositionally biased region" description="Low complexity" evidence="1">
    <location>
        <begin position="41"/>
        <end position="55"/>
    </location>
</feature>
<organism evidence="2 3">
    <name type="scientific">Saxophila tyrrhenica</name>
    <dbReference type="NCBI Taxonomy" id="1690608"/>
    <lineage>
        <taxon>Eukaryota</taxon>
        <taxon>Fungi</taxon>
        <taxon>Dikarya</taxon>
        <taxon>Ascomycota</taxon>
        <taxon>Pezizomycotina</taxon>
        <taxon>Dothideomycetes</taxon>
        <taxon>Dothideomycetidae</taxon>
        <taxon>Mycosphaerellales</taxon>
        <taxon>Extremaceae</taxon>
        <taxon>Saxophila</taxon>
    </lineage>
</organism>
<dbReference type="RefSeq" id="XP_064654222.1">
    <property type="nucleotide sequence ID" value="XM_064807713.1"/>
</dbReference>
<sequence>MEHFHRTNPTAFGPSRGSSVYSTSSSTAANPRSTSPSYAESTTSTSSRPASTVPSYMNAPVTRKPIGKRPMSTANALDYQDGKETTAEQQQIPATAPVALTKGVLVLAVAREVHPKTMEYLGVMLRKGAYSRVVVVGCFEWEGQLKQLKMDLYALLGKLGLEVGVQVELRGRWSGEVVGEVVEKALAGEQLLHGVLCCPSFGTGNSDVLQLDEAAFAEEWSGSVNFLRNLARATVPRIKSNATSRAASGYFVVTEPAQMSPVSAVCKAACDRIVVMLADSNLRLTIAYADTVLIPEPEPVETNGKLDLQTDALQYDYYQDDFQGGESPTKLWNMWALQDQLNNS</sequence>
<dbReference type="AlphaFoldDB" id="A0AAV9NVK7"/>
<protein>
    <submittedName>
        <fullName evidence="2">Uncharacterized protein</fullName>
    </submittedName>
</protein>
<dbReference type="EMBL" id="JAVRRT010000023">
    <property type="protein sequence ID" value="KAK5163820.1"/>
    <property type="molecule type" value="Genomic_DNA"/>
</dbReference>
<reference evidence="2 3" key="1">
    <citation type="submission" date="2023-08" db="EMBL/GenBank/DDBJ databases">
        <title>Black Yeasts Isolated from many extreme environments.</title>
        <authorList>
            <person name="Coleine C."/>
            <person name="Stajich J.E."/>
            <person name="Selbmann L."/>
        </authorList>
    </citation>
    <scope>NUCLEOTIDE SEQUENCE [LARGE SCALE GENOMIC DNA]</scope>
    <source>
        <strain evidence="2 3">CCFEE 5935</strain>
    </source>
</reference>
<keyword evidence="3" id="KW-1185">Reference proteome</keyword>
<feature type="compositionally biased region" description="Polar residues" evidence="1">
    <location>
        <begin position="27"/>
        <end position="40"/>
    </location>
</feature>
<evidence type="ECO:0000313" key="3">
    <source>
        <dbReference type="Proteomes" id="UP001337655"/>
    </source>
</evidence>